<dbReference type="Pfam" id="PF12854">
    <property type="entry name" value="PPR_1"/>
    <property type="match status" value="1"/>
</dbReference>
<evidence type="ECO:0000313" key="1">
    <source>
        <dbReference type="EMBL" id="KAJ6952930.1"/>
    </source>
</evidence>
<dbReference type="InterPro" id="IPR002885">
    <property type="entry name" value="PPR_rpt"/>
</dbReference>
<evidence type="ECO:0000313" key="2">
    <source>
        <dbReference type="Proteomes" id="UP001164929"/>
    </source>
</evidence>
<keyword evidence="2" id="KW-1185">Reference proteome</keyword>
<organism evidence="1 2">
    <name type="scientific">Populus alba x Populus x berolinensis</name>
    <dbReference type="NCBI Taxonomy" id="444605"/>
    <lineage>
        <taxon>Eukaryota</taxon>
        <taxon>Viridiplantae</taxon>
        <taxon>Streptophyta</taxon>
        <taxon>Embryophyta</taxon>
        <taxon>Tracheophyta</taxon>
        <taxon>Spermatophyta</taxon>
        <taxon>Magnoliopsida</taxon>
        <taxon>eudicotyledons</taxon>
        <taxon>Gunneridae</taxon>
        <taxon>Pentapetalae</taxon>
        <taxon>rosids</taxon>
        <taxon>fabids</taxon>
        <taxon>Malpighiales</taxon>
        <taxon>Salicaceae</taxon>
        <taxon>Saliceae</taxon>
        <taxon>Populus</taxon>
    </lineage>
</organism>
<accession>A0AAD6PPN2</accession>
<proteinExistence type="predicted"/>
<comment type="caution">
    <text evidence="1">The sequence shown here is derived from an EMBL/GenBank/DDBJ whole genome shotgun (WGS) entry which is preliminary data.</text>
</comment>
<protein>
    <submittedName>
        <fullName evidence="1">Uncharacterized protein</fullName>
    </submittedName>
</protein>
<dbReference type="EMBL" id="JAQIZT010000019">
    <property type="protein sequence ID" value="KAJ6952930.1"/>
    <property type="molecule type" value="Genomic_DNA"/>
</dbReference>
<dbReference type="Proteomes" id="UP001164929">
    <property type="component" value="Chromosome 19"/>
</dbReference>
<sequence>MQNQSSMKMRARKSILCEKATEFPCVLPLRHLPNSEKKRCKAIINGCCREGSVDEAHRVFRTSCVNRIMSVADSSTVGLL</sequence>
<dbReference type="AlphaFoldDB" id="A0AAD6PPN2"/>
<reference evidence="1" key="1">
    <citation type="journal article" date="2023" name="Mol. Ecol. Resour.">
        <title>Chromosome-level genome assembly of a triploid poplar Populus alba 'Berolinensis'.</title>
        <authorList>
            <person name="Chen S."/>
            <person name="Yu Y."/>
            <person name="Wang X."/>
            <person name="Wang S."/>
            <person name="Zhang T."/>
            <person name="Zhou Y."/>
            <person name="He R."/>
            <person name="Meng N."/>
            <person name="Wang Y."/>
            <person name="Liu W."/>
            <person name="Liu Z."/>
            <person name="Liu J."/>
            <person name="Guo Q."/>
            <person name="Huang H."/>
            <person name="Sederoff R.R."/>
            <person name="Wang G."/>
            <person name="Qu G."/>
            <person name="Chen S."/>
        </authorList>
    </citation>
    <scope>NUCLEOTIDE SEQUENCE</scope>
    <source>
        <strain evidence="1">SC-2020</strain>
    </source>
</reference>
<gene>
    <name evidence="1" type="ORF">NC653_041922</name>
</gene>
<dbReference type="NCBIfam" id="TIGR00756">
    <property type="entry name" value="PPR"/>
    <property type="match status" value="1"/>
</dbReference>
<name>A0AAD6PPN2_9ROSI</name>